<feature type="domain" description="Tail sheath protein C-terminal" evidence="4">
    <location>
        <begin position="426"/>
        <end position="529"/>
    </location>
</feature>
<dbReference type="Pfam" id="PF04984">
    <property type="entry name" value="Phage_sheath_1"/>
    <property type="match status" value="1"/>
</dbReference>
<evidence type="ECO:0000313" key="6">
    <source>
        <dbReference type="Proteomes" id="UP000533598"/>
    </source>
</evidence>
<dbReference type="PANTHER" id="PTHR35861">
    <property type="match status" value="1"/>
</dbReference>
<evidence type="ECO:0000256" key="2">
    <source>
        <dbReference type="SAM" id="MobiDB-lite"/>
    </source>
</evidence>
<evidence type="ECO:0000259" key="3">
    <source>
        <dbReference type="Pfam" id="PF04984"/>
    </source>
</evidence>
<sequence>MPVQPTYPGVYINELPSAVRTITGVSTSVAAFVGAALRGPDNVPVHITSFADYTSTFGGLHASSPLSHAVYQFYLNGGSEAEIVRLVGSGAARSTATFSSLTLTAAGAGTWGDRIRFRVDHDTATGAANLYNLTVRDNDTGAEERYLNVSINAADPRALHKVLRTSALVQLPTGTEGPTVRPLEHPDPPAGVDPLADPPPAPPPAKPEDDTPPPVYSTPLGGGQPGGALAAASYTGDEDTKTGLWALDRADIFNMLYLPGITELSGLPAAVYPAAAGYCQKRRAMFIVETGKEVNTASRAVDAAHPPPPNGGDPFGIARDLRKNVAAYFPWVNLADPAEEGGVREFPPGGVVAGIWARTDAQRGVWKAPAGTEASLNGVQELTANLTDTEHGRLNPLGLNCLRQFPVTGNVVWGARTLAGADRLADQWKYLPVRRLALFLEESLFRGTQWVVFEPNDEPLWSSVRLNVGAFMNTLFRQGAFQGQTPQQAYLVKCDRENNPQNDIDRGILNILVGFAPLKPAEFVLINIQQLAGQVQV</sequence>
<feature type="region of interest" description="Disordered" evidence="2">
    <location>
        <begin position="170"/>
        <end position="234"/>
    </location>
</feature>
<evidence type="ECO:0000256" key="1">
    <source>
        <dbReference type="ARBA" id="ARBA00008005"/>
    </source>
</evidence>
<dbReference type="PANTHER" id="PTHR35861:SF1">
    <property type="entry name" value="PHAGE TAIL SHEATH PROTEIN"/>
    <property type="match status" value="1"/>
</dbReference>
<dbReference type="AlphaFoldDB" id="A0A7W7FUB3"/>
<dbReference type="Proteomes" id="UP000533598">
    <property type="component" value="Unassembled WGS sequence"/>
</dbReference>
<dbReference type="EMBL" id="JACHMH010000001">
    <property type="protein sequence ID" value="MBB4677900.1"/>
    <property type="molecule type" value="Genomic_DNA"/>
</dbReference>
<feature type="compositionally biased region" description="Pro residues" evidence="2">
    <location>
        <begin position="188"/>
        <end position="205"/>
    </location>
</feature>
<keyword evidence="6" id="KW-1185">Reference proteome</keyword>
<comment type="similarity">
    <text evidence="1">Belongs to the myoviridae tail sheath protein family.</text>
</comment>
<proteinExistence type="inferred from homology"/>
<dbReference type="Gene3D" id="3.40.50.11780">
    <property type="match status" value="2"/>
</dbReference>
<accession>A0A7W7FUB3</accession>
<comment type="caution">
    <text evidence="5">The sequence shown here is derived from an EMBL/GenBank/DDBJ whole genome shotgun (WGS) entry which is preliminary data.</text>
</comment>
<dbReference type="InterPro" id="IPR052042">
    <property type="entry name" value="Tail_sheath_structural"/>
</dbReference>
<dbReference type="RefSeq" id="WP_185003786.1">
    <property type="nucleotide sequence ID" value="NZ_BAAAUI010000044.1"/>
</dbReference>
<protein>
    <submittedName>
        <fullName evidence="5">Phage tail sheath protein FI</fullName>
    </submittedName>
</protein>
<feature type="domain" description="Tail sheath protein subtilisin-like" evidence="3">
    <location>
        <begin position="335"/>
        <end position="418"/>
    </location>
</feature>
<dbReference type="InterPro" id="IPR020287">
    <property type="entry name" value="Tail_sheath_C"/>
</dbReference>
<evidence type="ECO:0000259" key="4">
    <source>
        <dbReference type="Pfam" id="PF17482"/>
    </source>
</evidence>
<name>A0A7W7FUB3_9PSEU</name>
<reference evidence="5 6" key="1">
    <citation type="submission" date="2020-08" db="EMBL/GenBank/DDBJ databases">
        <title>Sequencing the genomes of 1000 actinobacteria strains.</title>
        <authorList>
            <person name="Klenk H.-P."/>
        </authorList>
    </citation>
    <scope>NUCLEOTIDE SEQUENCE [LARGE SCALE GENOMIC DNA]</scope>
    <source>
        <strain evidence="5 6">DSM 44230</strain>
    </source>
</reference>
<dbReference type="InterPro" id="IPR035089">
    <property type="entry name" value="Phage_sheath_subtilisin"/>
</dbReference>
<gene>
    <name evidence="5" type="ORF">HNR67_004018</name>
</gene>
<organism evidence="5 6">
    <name type="scientific">Crossiella cryophila</name>
    <dbReference type="NCBI Taxonomy" id="43355"/>
    <lineage>
        <taxon>Bacteria</taxon>
        <taxon>Bacillati</taxon>
        <taxon>Actinomycetota</taxon>
        <taxon>Actinomycetes</taxon>
        <taxon>Pseudonocardiales</taxon>
        <taxon>Pseudonocardiaceae</taxon>
        <taxon>Crossiella</taxon>
    </lineage>
</organism>
<evidence type="ECO:0000313" key="5">
    <source>
        <dbReference type="EMBL" id="MBB4677900.1"/>
    </source>
</evidence>
<dbReference type="Pfam" id="PF17482">
    <property type="entry name" value="Phage_sheath_1C"/>
    <property type="match status" value="1"/>
</dbReference>